<dbReference type="SMART" id="SM00450">
    <property type="entry name" value="RHOD"/>
    <property type="match status" value="1"/>
</dbReference>
<evidence type="ECO:0000313" key="2">
    <source>
        <dbReference type="EMBL" id="UOQ66378.1"/>
    </source>
</evidence>
<dbReference type="Pfam" id="PF00899">
    <property type="entry name" value="ThiF"/>
    <property type="match status" value="1"/>
</dbReference>
<dbReference type="InterPro" id="IPR000594">
    <property type="entry name" value="ThiF_NAD_FAD-bd"/>
</dbReference>
<dbReference type="PROSITE" id="PS50206">
    <property type="entry name" value="RHODANESE_3"/>
    <property type="match status" value="1"/>
</dbReference>
<dbReference type="InterPro" id="IPR001763">
    <property type="entry name" value="Rhodanese-like_dom"/>
</dbReference>
<dbReference type="Gene3D" id="3.40.50.720">
    <property type="entry name" value="NAD(P)-binding Rossmann-like Domain"/>
    <property type="match status" value="1"/>
</dbReference>
<dbReference type="PANTHER" id="PTHR10953:SF102">
    <property type="entry name" value="ADENYLYLTRANSFERASE AND SULFURTRANSFERASE MOCS3"/>
    <property type="match status" value="1"/>
</dbReference>
<organism evidence="2 3">
    <name type="scientific">Hymenobacter volaticus</name>
    <dbReference type="NCBI Taxonomy" id="2932254"/>
    <lineage>
        <taxon>Bacteria</taxon>
        <taxon>Pseudomonadati</taxon>
        <taxon>Bacteroidota</taxon>
        <taxon>Cytophagia</taxon>
        <taxon>Cytophagales</taxon>
        <taxon>Hymenobacteraceae</taxon>
        <taxon>Hymenobacter</taxon>
    </lineage>
</organism>
<dbReference type="CDD" id="cd00757">
    <property type="entry name" value="ThiF_MoeB_HesA_family"/>
    <property type="match status" value="1"/>
</dbReference>
<feature type="domain" description="Rhodanese" evidence="1">
    <location>
        <begin position="278"/>
        <end position="367"/>
    </location>
</feature>
<proteinExistence type="predicted"/>
<accession>A0ABY4G6E8</accession>
<reference evidence="2" key="1">
    <citation type="submission" date="2022-04" db="EMBL/GenBank/DDBJ databases">
        <title>Hymenobacter sp. isolated from the air.</title>
        <authorList>
            <person name="Won M."/>
            <person name="Lee C.-M."/>
            <person name="Woen H.-Y."/>
            <person name="Kwon S.-W."/>
        </authorList>
    </citation>
    <scope>NUCLEOTIDE SEQUENCE</scope>
    <source>
        <strain evidence="2">5420S-77</strain>
    </source>
</reference>
<evidence type="ECO:0000259" key="1">
    <source>
        <dbReference type="PROSITE" id="PS50206"/>
    </source>
</evidence>
<evidence type="ECO:0000313" key="3">
    <source>
        <dbReference type="Proteomes" id="UP000830401"/>
    </source>
</evidence>
<dbReference type="CDD" id="cd00158">
    <property type="entry name" value="RHOD"/>
    <property type="match status" value="1"/>
</dbReference>
<name>A0ABY4G6E8_9BACT</name>
<dbReference type="Gene3D" id="3.40.250.10">
    <property type="entry name" value="Rhodanese-like domain"/>
    <property type="match status" value="1"/>
</dbReference>
<dbReference type="PANTHER" id="PTHR10953">
    <property type="entry name" value="UBIQUITIN-ACTIVATING ENZYME E1"/>
    <property type="match status" value="1"/>
</dbReference>
<dbReference type="InterPro" id="IPR036873">
    <property type="entry name" value="Rhodanese-like_dom_sf"/>
</dbReference>
<gene>
    <name evidence="2" type="ORF">MUN86_00105</name>
</gene>
<dbReference type="RefSeq" id="WP_245120427.1">
    <property type="nucleotide sequence ID" value="NZ_CP095061.1"/>
</dbReference>
<dbReference type="Proteomes" id="UP000830401">
    <property type="component" value="Chromosome"/>
</dbReference>
<dbReference type="SUPFAM" id="SSF69572">
    <property type="entry name" value="Activating enzymes of the ubiquitin-like proteins"/>
    <property type="match status" value="1"/>
</dbReference>
<dbReference type="InterPro" id="IPR045886">
    <property type="entry name" value="ThiF/MoeB/HesA"/>
</dbReference>
<protein>
    <submittedName>
        <fullName evidence="2">HesA/MoeB/ThiF family protein</fullName>
    </submittedName>
</protein>
<keyword evidence="3" id="KW-1185">Reference proteome</keyword>
<dbReference type="InterPro" id="IPR035985">
    <property type="entry name" value="Ubiquitin-activating_enz"/>
</dbReference>
<sequence>MLTSEERNRYRRHLQLPEIGEAGQLQLKKARVLVVGAGGLGCPVLQYLAAAGVGTLGIVDADKVETSNLQRQILYGPRDLGQFKAEVAGRVVRQLNPLVHTEVHVCRATLGNVRDLVTKYDVVVDGSDNFPTRYLLNDACVSFNKPLISGAIYKFEGQVSVFNYQGGPTYRCLFPQQPSGREAPNCDATGVLGVLPGIVGTAQASETLKVLLGIGEVLSGRLWVLDALSFQTRVIKFARRPESAAVNLQSASPADYADLCSVGINAISATELQQQLESEHAPFLLDVREPDEFHKKHLVGATLLPLGSLAKGVGSIPRHHPVVVYCRSGRRSTQAIERLQIEFGFANLLNLDGGMEAWEELGVGEQVK</sequence>
<dbReference type="EMBL" id="CP095061">
    <property type="protein sequence ID" value="UOQ66378.1"/>
    <property type="molecule type" value="Genomic_DNA"/>
</dbReference>
<dbReference type="NCBIfam" id="NF004281">
    <property type="entry name" value="PRK05690.1"/>
    <property type="match status" value="1"/>
</dbReference>
<dbReference type="Pfam" id="PF00581">
    <property type="entry name" value="Rhodanese"/>
    <property type="match status" value="1"/>
</dbReference>